<reference evidence="3 4" key="1">
    <citation type="submission" date="2006-10" db="EMBL/GenBank/DDBJ databases">
        <title>The Genome Sequence of Batrachochytrium dendrobatidis JEL423.</title>
        <authorList>
            <consortium name="The Broad Institute Genome Sequencing Platform"/>
            <person name="Birren B."/>
            <person name="Lander E."/>
            <person name="Galagan J."/>
            <person name="Cuomo C."/>
            <person name="Devon K."/>
            <person name="Jaffe D."/>
            <person name="Butler J."/>
            <person name="Alvarez P."/>
            <person name="Gnerre S."/>
            <person name="Grabherr M."/>
            <person name="Kleber M."/>
            <person name="Mauceli E."/>
            <person name="Brockman W."/>
            <person name="Young S."/>
            <person name="LaButti K."/>
            <person name="Sykes S."/>
            <person name="DeCaprio D."/>
            <person name="Crawford M."/>
            <person name="Koehrsen M."/>
            <person name="Engels R."/>
            <person name="Montgomery P."/>
            <person name="Pearson M."/>
            <person name="Howarth C."/>
            <person name="Larson L."/>
            <person name="White J."/>
            <person name="O'Leary S."/>
            <person name="Kodira C."/>
            <person name="Zeng Q."/>
            <person name="Yandava C."/>
            <person name="Alvarado L."/>
            <person name="Longcore J."/>
            <person name="James T."/>
        </authorList>
    </citation>
    <scope>NUCLEOTIDE SEQUENCE [LARGE SCALE GENOMIC DNA]</scope>
    <source>
        <strain evidence="3 4">JEL423</strain>
    </source>
</reference>
<reference evidence="3 4" key="2">
    <citation type="submission" date="2016-05" db="EMBL/GenBank/DDBJ databases">
        <title>Lineage-specific infection strategies underlie the spectrum of fungal disease in amphibians.</title>
        <authorList>
            <person name="Cuomo C.A."/>
            <person name="Farrer R.A."/>
            <person name="James T."/>
            <person name="Longcore J."/>
            <person name="Birren B."/>
        </authorList>
    </citation>
    <scope>NUCLEOTIDE SEQUENCE [LARGE SCALE GENOMIC DNA]</scope>
    <source>
        <strain evidence="3 4">JEL423</strain>
    </source>
</reference>
<name>A0A177WWB3_BATDL</name>
<protein>
    <submittedName>
        <fullName evidence="3">Uncharacterized protein</fullName>
    </submittedName>
</protein>
<feature type="transmembrane region" description="Helical" evidence="2">
    <location>
        <begin position="7"/>
        <end position="26"/>
    </location>
</feature>
<evidence type="ECO:0000313" key="4">
    <source>
        <dbReference type="Proteomes" id="UP000077115"/>
    </source>
</evidence>
<proteinExistence type="predicted"/>
<gene>
    <name evidence="3" type="ORF">BDEG_27289</name>
</gene>
<accession>A0A177WWB3</accession>
<evidence type="ECO:0000256" key="1">
    <source>
        <dbReference type="SAM" id="MobiDB-lite"/>
    </source>
</evidence>
<evidence type="ECO:0000256" key="2">
    <source>
        <dbReference type="SAM" id="Phobius"/>
    </source>
</evidence>
<dbReference type="AlphaFoldDB" id="A0A177WWB3"/>
<sequence length="161" mass="17542">MHTSTVKLYEALVGGTIITPVMGYVIKDMQEWMQVHEINQPSLQHVYARASTTVQSTSKPFISGSVVYGLVIGAALVAIAAVLAFVAIRPKTTAKATTQSHNHTEVPSPVDAPLQPDSETYTGKCKERMTITPTDEIEMMEMNFEPASSQVDYSKPCSSYS</sequence>
<organism evidence="3 4">
    <name type="scientific">Batrachochytrium dendrobatidis (strain JEL423)</name>
    <dbReference type="NCBI Taxonomy" id="403673"/>
    <lineage>
        <taxon>Eukaryota</taxon>
        <taxon>Fungi</taxon>
        <taxon>Fungi incertae sedis</taxon>
        <taxon>Chytridiomycota</taxon>
        <taxon>Chytridiomycota incertae sedis</taxon>
        <taxon>Chytridiomycetes</taxon>
        <taxon>Rhizophydiales</taxon>
        <taxon>Rhizophydiales incertae sedis</taxon>
        <taxon>Batrachochytrium</taxon>
    </lineage>
</organism>
<dbReference type="VEuPathDB" id="FungiDB:BDEG_27289"/>
<keyword evidence="2" id="KW-1133">Transmembrane helix</keyword>
<feature type="transmembrane region" description="Helical" evidence="2">
    <location>
        <begin position="66"/>
        <end position="88"/>
    </location>
</feature>
<feature type="region of interest" description="Disordered" evidence="1">
    <location>
        <begin position="94"/>
        <end position="119"/>
    </location>
</feature>
<evidence type="ECO:0000313" key="3">
    <source>
        <dbReference type="EMBL" id="OAJ43984.1"/>
    </source>
</evidence>
<dbReference type="Proteomes" id="UP000077115">
    <property type="component" value="Unassembled WGS sequence"/>
</dbReference>
<dbReference type="EMBL" id="DS022311">
    <property type="protein sequence ID" value="OAJ43984.1"/>
    <property type="molecule type" value="Genomic_DNA"/>
</dbReference>
<keyword evidence="2" id="KW-0812">Transmembrane</keyword>
<keyword evidence="2" id="KW-0472">Membrane</keyword>